<dbReference type="Pfam" id="PF05188">
    <property type="entry name" value="MutS_II"/>
    <property type="match status" value="1"/>
</dbReference>
<dbReference type="SUPFAM" id="SSF55271">
    <property type="entry name" value="DNA repair protein MutS, domain I"/>
    <property type="match status" value="1"/>
</dbReference>
<evidence type="ECO:0000256" key="9">
    <source>
        <dbReference type="PIRNR" id="PIRNR037677"/>
    </source>
</evidence>
<evidence type="ECO:0000313" key="14">
    <source>
        <dbReference type="Proteomes" id="UP000287124"/>
    </source>
</evidence>
<keyword evidence="5 9" id="KW-0067">ATP-binding</keyword>
<dbReference type="SMART" id="SM00534">
    <property type="entry name" value="MUTSac"/>
    <property type="match status" value="1"/>
</dbReference>
<dbReference type="InterPro" id="IPR000432">
    <property type="entry name" value="DNA_mismatch_repair_MutS_C"/>
</dbReference>
<proteinExistence type="inferred from homology"/>
<dbReference type="AlphaFoldDB" id="A0A430L712"/>
<evidence type="ECO:0000256" key="7">
    <source>
        <dbReference type="ARBA" id="ARBA00023204"/>
    </source>
</evidence>
<dbReference type="Pfam" id="PF05192">
    <property type="entry name" value="MutS_III"/>
    <property type="match status" value="1"/>
</dbReference>
<organism evidence="13 14">
    <name type="scientific">Fusarium euwallaceae</name>
    <dbReference type="NCBI Taxonomy" id="1147111"/>
    <lineage>
        <taxon>Eukaryota</taxon>
        <taxon>Fungi</taxon>
        <taxon>Dikarya</taxon>
        <taxon>Ascomycota</taxon>
        <taxon>Pezizomycotina</taxon>
        <taxon>Sordariomycetes</taxon>
        <taxon>Hypocreomycetidae</taxon>
        <taxon>Hypocreales</taxon>
        <taxon>Nectriaceae</taxon>
        <taxon>Fusarium</taxon>
        <taxon>Fusarium solani species complex</taxon>
    </lineage>
</organism>
<dbReference type="SMART" id="SM00533">
    <property type="entry name" value="MUTSd"/>
    <property type="match status" value="1"/>
</dbReference>
<evidence type="ECO:0000259" key="12">
    <source>
        <dbReference type="PROSITE" id="PS00486"/>
    </source>
</evidence>
<dbReference type="InterPro" id="IPR007695">
    <property type="entry name" value="DNA_mismatch_repair_MutS-lik_N"/>
</dbReference>
<dbReference type="InterPro" id="IPR017261">
    <property type="entry name" value="DNA_mismatch_repair_MutS/MSH"/>
</dbReference>
<feature type="region of interest" description="Disordered" evidence="11">
    <location>
        <begin position="1"/>
        <end position="147"/>
    </location>
</feature>
<feature type="region of interest" description="Disordered" evidence="11">
    <location>
        <begin position="161"/>
        <end position="194"/>
    </location>
</feature>
<evidence type="ECO:0000256" key="6">
    <source>
        <dbReference type="ARBA" id="ARBA00023125"/>
    </source>
</evidence>
<evidence type="ECO:0000256" key="4">
    <source>
        <dbReference type="ARBA" id="ARBA00022763"/>
    </source>
</evidence>
<dbReference type="Proteomes" id="UP000287124">
    <property type="component" value="Unassembled WGS sequence"/>
</dbReference>
<evidence type="ECO:0000256" key="8">
    <source>
        <dbReference type="ARBA" id="ARBA00023242"/>
    </source>
</evidence>
<dbReference type="PANTHER" id="PTHR11361:SF122">
    <property type="entry name" value="DNA MISMATCH REPAIR PROTEIN MSH3"/>
    <property type="match status" value="1"/>
</dbReference>
<evidence type="ECO:0000256" key="5">
    <source>
        <dbReference type="ARBA" id="ARBA00022840"/>
    </source>
</evidence>
<evidence type="ECO:0000256" key="10">
    <source>
        <dbReference type="RuleBase" id="RU003756"/>
    </source>
</evidence>
<dbReference type="Gene3D" id="3.30.420.110">
    <property type="entry name" value="MutS, connector domain"/>
    <property type="match status" value="1"/>
</dbReference>
<keyword evidence="6 9" id="KW-0238">DNA-binding</keyword>
<dbReference type="GO" id="GO:0005524">
    <property type="term" value="F:ATP binding"/>
    <property type="evidence" value="ECO:0007669"/>
    <property type="project" value="UniProtKB-UniRule"/>
</dbReference>
<evidence type="ECO:0000256" key="11">
    <source>
        <dbReference type="SAM" id="MobiDB-lite"/>
    </source>
</evidence>
<evidence type="ECO:0000256" key="3">
    <source>
        <dbReference type="ARBA" id="ARBA00022741"/>
    </source>
</evidence>
<dbReference type="InterPro" id="IPR036187">
    <property type="entry name" value="DNA_mismatch_repair_MutS_sf"/>
</dbReference>
<feature type="compositionally biased region" description="Polar residues" evidence="11">
    <location>
        <begin position="85"/>
        <end position="101"/>
    </location>
</feature>
<reference evidence="13 14" key="1">
    <citation type="submission" date="2017-06" db="EMBL/GenBank/DDBJ databases">
        <title>Comparative genomic analysis of Ambrosia Fusariam Clade fungi.</title>
        <authorList>
            <person name="Stajich J.E."/>
            <person name="Carrillo J."/>
            <person name="Kijimoto T."/>
            <person name="Eskalen A."/>
            <person name="O'Donnell K."/>
            <person name="Kasson M."/>
        </authorList>
    </citation>
    <scope>NUCLEOTIDE SEQUENCE [LARGE SCALE GENOMIC DNA]</scope>
    <source>
        <strain evidence="13 14">UCR1854</strain>
    </source>
</reference>
<dbReference type="Pfam" id="PF00488">
    <property type="entry name" value="MutS_V"/>
    <property type="match status" value="1"/>
</dbReference>
<dbReference type="PIRSF" id="PIRSF037677">
    <property type="entry name" value="DNA_mis_repair_Msh6"/>
    <property type="match status" value="1"/>
</dbReference>
<evidence type="ECO:0000313" key="13">
    <source>
        <dbReference type="EMBL" id="RTE71445.1"/>
    </source>
</evidence>
<dbReference type="GO" id="GO:0030983">
    <property type="term" value="F:mismatched DNA binding"/>
    <property type="evidence" value="ECO:0007669"/>
    <property type="project" value="UniProtKB-UniRule"/>
</dbReference>
<dbReference type="InterPro" id="IPR007861">
    <property type="entry name" value="DNA_mismatch_repair_MutS_clamp"/>
</dbReference>
<dbReference type="SUPFAM" id="SSF48334">
    <property type="entry name" value="DNA repair protein MutS, domain III"/>
    <property type="match status" value="1"/>
</dbReference>
<keyword evidence="4 9" id="KW-0227">DNA damage</keyword>
<dbReference type="InterPro" id="IPR036678">
    <property type="entry name" value="MutS_con_dom_sf"/>
</dbReference>
<name>A0A430L712_9HYPO</name>
<feature type="compositionally biased region" description="Polar residues" evidence="11">
    <location>
        <begin position="10"/>
        <end position="23"/>
    </location>
</feature>
<evidence type="ECO:0000256" key="2">
    <source>
        <dbReference type="ARBA" id="ARBA00007094"/>
    </source>
</evidence>
<dbReference type="InterPro" id="IPR045076">
    <property type="entry name" value="MutS"/>
</dbReference>
<feature type="compositionally biased region" description="Acidic residues" evidence="11">
    <location>
        <begin position="164"/>
        <end position="180"/>
    </location>
</feature>
<gene>
    <name evidence="13" type="ORF">BHE90_014153</name>
</gene>
<dbReference type="EMBL" id="MIKF01000373">
    <property type="protein sequence ID" value="RTE71445.1"/>
    <property type="molecule type" value="Genomic_DNA"/>
</dbReference>
<feature type="compositionally biased region" description="Basic and acidic residues" evidence="11">
    <location>
        <begin position="102"/>
        <end position="113"/>
    </location>
</feature>
<dbReference type="PROSITE" id="PS00486">
    <property type="entry name" value="DNA_MISMATCH_REPAIR_2"/>
    <property type="match status" value="1"/>
</dbReference>
<comment type="similarity">
    <text evidence="2">Belongs to the DNA mismatch repair MutS family. MSH3 subfamily.</text>
</comment>
<dbReference type="Gene3D" id="3.40.50.300">
    <property type="entry name" value="P-loop containing nucleotide triphosphate hydrolases"/>
    <property type="match status" value="1"/>
</dbReference>
<accession>A0A430L712</accession>
<dbReference type="GO" id="GO:0006298">
    <property type="term" value="P:mismatch repair"/>
    <property type="evidence" value="ECO:0007669"/>
    <property type="project" value="InterPro"/>
</dbReference>
<dbReference type="GO" id="GO:0006312">
    <property type="term" value="P:mitotic recombination"/>
    <property type="evidence" value="ECO:0007669"/>
    <property type="project" value="TreeGrafter"/>
</dbReference>
<keyword evidence="14" id="KW-1185">Reference proteome</keyword>
<feature type="domain" description="DNA mismatch repair proteins mutS family" evidence="12">
    <location>
        <begin position="950"/>
        <end position="966"/>
    </location>
</feature>
<dbReference type="Gene3D" id="3.40.1170.10">
    <property type="entry name" value="DNA repair protein MutS, domain I"/>
    <property type="match status" value="1"/>
</dbReference>
<feature type="compositionally biased region" description="Basic and acidic residues" evidence="11">
    <location>
        <begin position="56"/>
        <end position="78"/>
    </location>
</feature>
<dbReference type="GO" id="GO:0140664">
    <property type="term" value="F:ATP-dependent DNA damage sensor activity"/>
    <property type="evidence" value="ECO:0007669"/>
    <property type="project" value="InterPro"/>
</dbReference>
<evidence type="ECO:0000256" key="1">
    <source>
        <dbReference type="ARBA" id="ARBA00004123"/>
    </source>
</evidence>
<dbReference type="PANTHER" id="PTHR11361">
    <property type="entry name" value="DNA MISMATCH REPAIR PROTEIN MUTS FAMILY MEMBER"/>
    <property type="match status" value="1"/>
</dbReference>
<comment type="function">
    <text evidence="9 10">Component of the post-replicative DNA mismatch repair system (MMR).</text>
</comment>
<keyword evidence="8" id="KW-0539">Nucleus</keyword>
<dbReference type="Pfam" id="PF05190">
    <property type="entry name" value="MutS_IV"/>
    <property type="match status" value="1"/>
</dbReference>
<dbReference type="InterPro" id="IPR007860">
    <property type="entry name" value="DNA_mmatch_repair_MutS_con_dom"/>
</dbReference>
<feature type="compositionally biased region" description="Basic residues" evidence="11">
    <location>
        <begin position="134"/>
        <end position="147"/>
    </location>
</feature>
<dbReference type="FunFam" id="3.30.420.110:FF:000008">
    <property type="entry name" value="DNA mismatch repair protein"/>
    <property type="match status" value="1"/>
</dbReference>
<dbReference type="Gene3D" id="1.10.1420.10">
    <property type="match status" value="2"/>
</dbReference>
<dbReference type="InterPro" id="IPR007696">
    <property type="entry name" value="DNA_mismatch_repair_MutS_core"/>
</dbReference>
<comment type="subcellular location">
    <subcellularLocation>
        <location evidence="1">Nucleus</location>
    </subcellularLocation>
</comment>
<sequence>MAPTKKTPAKKQQSLTSFFTPKTVNGLAAVFQKESEARAKAQSPSSKDAGSPSRKRPLEDTEKENEQPEKALKKSRADDAEDAESSTFFSKTKANQSSPSRARTERYRYDDSTARNTQEAQENAEEDEDAQEKRRQHELHKKFVKKLGHPDAMAWRRRLQDDAPAGDDEDADGEGDEDEAAAPKAKTKKKGSKTGKLTPMEIQFLDIKRKHLDTILIVEVGYKFRFFGEDARTAAKELSIVCIPGKMRYDEHPSEAHLDRFASASIPVHRLPVHAKRLVAAGHKVGVVRQVETAALKKAGDNRNTPFIRKLTNLYTKGTYIDENGELDQGSGSGAPSGGYLLCITETKAKGWGTDEKVDVGIIAVQPATGDIIYDNFEDGFMRSEIETRLLHISPCEFLIVGDLTKGTDKLVQHLSGSSTNVFGDRSRVERVPRGKTMAAEAYSHVTQFYADKLKENTQDETAAALLDKVLKLPEPVTICLSAMINHLQEYGLEHIFDLTKYFQSFSTRSHMLINGTTLESLEVYRNSTDHSEKGSLFWALDKTITRPGHRLLRKWVGRPLLDQELLEGRLAAVEELLEKQSTAPVAQLEALLANAKTDLERSLIRIYYGKCTRPELVSVLQALQKVASHYSTVKSPSDAPFTSPLLNDAICALPQILDTVISYLEQINLGAARKDDKYGFFRDEYQTEDMQDHQLGIAHVEHELDGHRAVAAEKIKKKTVEYVTVAGIEYLIEVPNTDIKNVPASWSKISGTKKLSRFHTPEVLRLITERDQHREALAAACDKAFKDLLAAISADYQPLRDAVSALATLDCLLSLSKVAAQPGYSRPSFLPSSSDPTISITNGRHAIAEHTLEGGYIPFSTKLAHPSPLAHLITGPNMGGKSSFVRALALIVLLAQVGSFVPADALSLTLCDAIHTRTGARDNLFAGESTFMVEVSETARILRSAGPRSLVILDELGRGTSTHDGAAIAQAVLQHVVTETRCLTLFITHYQNLAKVVEGLDGVKNVHMKFKAEKGADGEEEVTFLYEVGEGVAHRSYGLNVARLARIPKKVIDVAALKSSQMEQEMRMRRLKGICRTLSDVMDNGPDQLDHLVSSIEQL</sequence>
<dbReference type="Pfam" id="PF01624">
    <property type="entry name" value="MutS_I"/>
    <property type="match status" value="1"/>
</dbReference>
<dbReference type="FunFam" id="3.40.1170.10:FF:000006">
    <property type="entry name" value="DNA mismatch repair protein"/>
    <property type="match status" value="1"/>
</dbReference>
<protein>
    <recommendedName>
        <fullName evidence="9">DNA mismatch repair protein</fullName>
    </recommendedName>
</protein>
<dbReference type="NCBIfam" id="NF003810">
    <property type="entry name" value="PRK05399.1"/>
    <property type="match status" value="1"/>
</dbReference>
<dbReference type="SUPFAM" id="SSF52540">
    <property type="entry name" value="P-loop containing nucleoside triphosphate hydrolases"/>
    <property type="match status" value="1"/>
</dbReference>
<keyword evidence="7 9" id="KW-0234">DNA repair</keyword>
<comment type="caution">
    <text evidence="13">The sequence shown here is derived from an EMBL/GenBank/DDBJ whole genome shotgun (WGS) entry which is preliminary data.</text>
</comment>
<dbReference type="GO" id="GO:0005634">
    <property type="term" value="C:nucleus"/>
    <property type="evidence" value="ECO:0007669"/>
    <property type="project" value="UniProtKB-SubCell"/>
</dbReference>
<dbReference type="FunFam" id="1.10.1420.10:FF:000004">
    <property type="entry name" value="DNA mismatch repair protein Msh3"/>
    <property type="match status" value="1"/>
</dbReference>
<keyword evidence="3 9" id="KW-0547">Nucleotide-binding</keyword>
<dbReference type="InterPro" id="IPR016151">
    <property type="entry name" value="DNA_mismatch_repair_MutS_N"/>
</dbReference>
<dbReference type="InterPro" id="IPR027417">
    <property type="entry name" value="P-loop_NTPase"/>
</dbReference>